<protein>
    <recommendedName>
        <fullName evidence="6">Cytochrome c domain-containing protein</fullName>
    </recommendedName>
</protein>
<dbReference type="AlphaFoldDB" id="A0A2T4UDS6"/>
<keyword evidence="2 4" id="KW-0479">Metal-binding</keyword>
<dbReference type="Pfam" id="PF13442">
    <property type="entry name" value="Cytochrome_CBB3"/>
    <property type="match status" value="1"/>
</dbReference>
<feature type="transmembrane region" description="Helical" evidence="5">
    <location>
        <begin position="47"/>
        <end position="67"/>
    </location>
</feature>
<keyword evidence="1 4" id="KW-0349">Heme</keyword>
<gene>
    <name evidence="7" type="ORF">C7Y72_18710</name>
</gene>
<evidence type="ECO:0000256" key="1">
    <source>
        <dbReference type="ARBA" id="ARBA00022617"/>
    </source>
</evidence>
<dbReference type="SUPFAM" id="SSF46626">
    <property type="entry name" value="Cytochrome c"/>
    <property type="match status" value="1"/>
</dbReference>
<evidence type="ECO:0000256" key="3">
    <source>
        <dbReference type="ARBA" id="ARBA00023004"/>
    </source>
</evidence>
<keyword evidence="3 4" id="KW-0408">Iron</keyword>
<dbReference type="RefSeq" id="WP_107570709.1">
    <property type="nucleotide sequence ID" value="NZ_PYYB01000003.1"/>
</dbReference>
<reference evidence="7 8" key="1">
    <citation type="submission" date="2018-03" db="EMBL/GenBank/DDBJ databases">
        <title>Aquarubrobacter algicola gen. nov., sp. nov., a novel actinobacterium isolated from shallow eutrophic lake during the end of cyanobacterial harmful algal blooms.</title>
        <authorList>
            <person name="Chun S.J."/>
        </authorList>
    </citation>
    <scope>NUCLEOTIDE SEQUENCE [LARGE SCALE GENOMIC DNA]</scope>
    <source>
        <strain evidence="7 8">Seoho-28</strain>
    </source>
</reference>
<keyword evidence="8" id="KW-1185">Reference proteome</keyword>
<feature type="transmembrane region" description="Helical" evidence="5">
    <location>
        <begin position="6"/>
        <end position="26"/>
    </location>
</feature>
<dbReference type="InterPro" id="IPR009056">
    <property type="entry name" value="Cyt_c-like_dom"/>
</dbReference>
<organism evidence="7 8">
    <name type="scientific">Paraconexibacter algicola</name>
    <dbReference type="NCBI Taxonomy" id="2133960"/>
    <lineage>
        <taxon>Bacteria</taxon>
        <taxon>Bacillati</taxon>
        <taxon>Actinomycetota</taxon>
        <taxon>Thermoleophilia</taxon>
        <taxon>Solirubrobacterales</taxon>
        <taxon>Paraconexibacteraceae</taxon>
        <taxon>Paraconexibacter</taxon>
    </lineage>
</organism>
<dbReference type="PROSITE" id="PS51007">
    <property type="entry name" value="CYTC"/>
    <property type="match status" value="1"/>
</dbReference>
<dbReference type="EMBL" id="PYYB01000003">
    <property type="protein sequence ID" value="PTL55666.1"/>
    <property type="molecule type" value="Genomic_DNA"/>
</dbReference>
<dbReference type="GO" id="GO:0009055">
    <property type="term" value="F:electron transfer activity"/>
    <property type="evidence" value="ECO:0007669"/>
    <property type="project" value="InterPro"/>
</dbReference>
<dbReference type="Proteomes" id="UP000240739">
    <property type="component" value="Unassembled WGS sequence"/>
</dbReference>
<dbReference type="GO" id="GO:0046872">
    <property type="term" value="F:metal ion binding"/>
    <property type="evidence" value="ECO:0007669"/>
    <property type="project" value="UniProtKB-KW"/>
</dbReference>
<accession>A0A2T4UDS6</accession>
<keyword evidence="5" id="KW-1133">Transmembrane helix</keyword>
<sequence>MVATAALIIAFVVVAGAVVLVAMSGGPGKAREKLLHRQSNSANRGSGLAITIVIALFGIAIPAVAMVGNNDKKEAKGGVELTSAQKNGREVFAQLCSTCHSLSASNAVGRVGPNLDQLRPPKELTLNAIQMGRARGLGQMPSGLVDGEDAEDVADYIAAVAGR</sequence>
<dbReference type="OrthoDB" id="9811281at2"/>
<keyword evidence="5" id="KW-0812">Transmembrane</keyword>
<dbReference type="GO" id="GO:0020037">
    <property type="term" value="F:heme binding"/>
    <property type="evidence" value="ECO:0007669"/>
    <property type="project" value="InterPro"/>
</dbReference>
<evidence type="ECO:0000313" key="8">
    <source>
        <dbReference type="Proteomes" id="UP000240739"/>
    </source>
</evidence>
<proteinExistence type="predicted"/>
<keyword evidence="5" id="KW-0472">Membrane</keyword>
<evidence type="ECO:0000259" key="6">
    <source>
        <dbReference type="PROSITE" id="PS51007"/>
    </source>
</evidence>
<evidence type="ECO:0000256" key="5">
    <source>
        <dbReference type="SAM" id="Phobius"/>
    </source>
</evidence>
<feature type="domain" description="Cytochrome c" evidence="6">
    <location>
        <begin position="83"/>
        <end position="161"/>
    </location>
</feature>
<dbReference type="Gene3D" id="1.10.760.10">
    <property type="entry name" value="Cytochrome c-like domain"/>
    <property type="match status" value="1"/>
</dbReference>
<comment type="caution">
    <text evidence="7">The sequence shown here is derived from an EMBL/GenBank/DDBJ whole genome shotgun (WGS) entry which is preliminary data.</text>
</comment>
<evidence type="ECO:0000256" key="4">
    <source>
        <dbReference type="PROSITE-ProRule" id="PRU00433"/>
    </source>
</evidence>
<name>A0A2T4UDS6_9ACTN</name>
<evidence type="ECO:0000256" key="2">
    <source>
        <dbReference type="ARBA" id="ARBA00022723"/>
    </source>
</evidence>
<dbReference type="InterPro" id="IPR036909">
    <property type="entry name" value="Cyt_c-like_dom_sf"/>
</dbReference>
<evidence type="ECO:0000313" key="7">
    <source>
        <dbReference type="EMBL" id="PTL55666.1"/>
    </source>
</evidence>